<dbReference type="Pfam" id="PF22953">
    <property type="entry name" value="SpnB_Rossmann"/>
    <property type="match status" value="1"/>
</dbReference>
<feature type="region of interest" description="C-terminal hotdog fold" evidence="9">
    <location>
        <begin position="1784"/>
        <end position="1923"/>
    </location>
</feature>
<keyword evidence="4" id="KW-0808">Transferase</keyword>
<dbReference type="Pfam" id="PF08659">
    <property type="entry name" value="KR"/>
    <property type="match status" value="1"/>
</dbReference>
<dbReference type="Gene3D" id="3.40.50.12780">
    <property type="entry name" value="N-terminal domain of ligase-like"/>
    <property type="match status" value="1"/>
</dbReference>
<keyword evidence="2" id="KW-0596">Phosphopantetheine</keyword>
<dbReference type="SMART" id="SM00825">
    <property type="entry name" value="PKS_KS"/>
    <property type="match status" value="1"/>
</dbReference>
<dbReference type="CDD" id="cd00833">
    <property type="entry name" value="PKS"/>
    <property type="match status" value="1"/>
</dbReference>
<evidence type="ECO:0000256" key="9">
    <source>
        <dbReference type="PROSITE-ProRule" id="PRU01363"/>
    </source>
</evidence>
<evidence type="ECO:0000256" key="2">
    <source>
        <dbReference type="ARBA" id="ARBA00022450"/>
    </source>
</evidence>
<dbReference type="SUPFAM" id="SSF47336">
    <property type="entry name" value="ACP-like"/>
    <property type="match status" value="2"/>
</dbReference>
<dbReference type="SUPFAM" id="SSF53901">
    <property type="entry name" value="Thiolase-like"/>
    <property type="match status" value="1"/>
</dbReference>
<dbReference type="InterPro" id="IPR050091">
    <property type="entry name" value="PKS_NRPS_Biosynth_Enz"/>
</dbReference>
<evidence type="ECO:0000256" key="4">
    <source>
        <dbReference type="ARBA" id="ARBA00022679"/>
    </source>
</evidence>
<dbReference type="Gene3D" id="3.30.300.30">
    <property type="match status" value="1"/>
</dbReference>
<feature type="domain" description="Ketosynthase family 3 (KS3)" evidence="12">
    <location>
        <begin position="724"/>
        <end position="1150"/>
    </location>
</feature>
<name>A0ABY9VA43_9ACTN</name>
<dbReference type="InterPro" id="IPR016035">
    <property type="entry name" value="Acyl_Trfase/lysoPLipase"/>
</dbReference>
<dbReference type="Gene3D" id="3.40.366.10">
    <property type="entry name" value="Malonyl-Coenzyme A Acyl Carrier Protein, domain 2"/>
    <property type="match status" value="1"/>
</dbReference>
<dbReference type="InterPro" id="IPR009081">
    <property type="entry name" value="PP-bd_ACP"/>
</dbReference>
<dbReference type="InterPro" id="IPR045851">
    <property type="entry name" value="AMP-bd_C_sf"/>
</dbReference>
<dbReference type="Pfam" id="PF00698">
    <property type="entry name" value="Acyl_transf_1"/>
    <property type="match status" value="1"/>
</dbReference>
<feature type="region of interest" description="Disordered" evidence="10">
    <location>
        <begin position="2083"/>
        <end position="2116"/>
    </location>
</feature>
<dbReference type="PROSITE" id="PS52019">
    <property type="entry name" value="PKS_MFAS_DH"/>
    <property type="match status" value="1"/>
</dbReference>
<dbReference type="InterPro" id="IPR032821">
    <property type="entry name" value="PKS_assoc"/>
</dbReference>
<accession>A0ABY9VA43</accession>
<dbReference type="InterPro" id="IPR036291">
    <property type="entry name" value="NAD(P)-bd_dom_sf"/>
</dbReference>
<dbReference type="Gene3D" id="1.10.1200.10">
    <property type="entry name" value="ACP-like"/>
    <property type="match status" value="2"/>
</dbReference>
<reference evidence="14 15" key="1">
    <citation type="submission" date="2023-02" db="EMBL/GenBank/DDBJ databases">
        <title>Streptomyces sp. SCA4-21 with antifungal activity against Fusarium oxysporum f. sp. cubense, Streptomyces sp. SCA2-17 with antifungal activity against Fusarium oxysporum f. sp. cubense.</title>
        <authorList>
            <person name="Qi D."/>
        </authorList>
    </citation>
    <scope>NUCLEOTIDE SEQUENCE [LARGE SCALE GENOMIC DNA]</scope>
    <source>
        <strain evidence="14 15">SCA4-21</strain>
    </source>
</reference>
<dbReference type="InterPro" id="IPR020807">
    <property type="entry name" value="PKS_DH"/>
</dbReference>
<dbReference type="Gene3D" id="3.40.47.10">
    <property type="match status" value="1"/>
</dbReference>
<dbReference type="PROSITE" id="PS52004">
    <property type="entry name" value="KS3_2"/>
    <property type="match status" value="1"/>
</dbReference>
<feature type="region of interest" description="Disordered" evidence="10">
    <location>
        <begin position="603"/>
        <end position="635"/>
    </location>
</feature>
<dbReference type="SMART" id="SM00826">
    <property type="entry name" value="PKS_DH"/>
    <property type="match status" value="1"/>
</dbReference>
<dbReference type="SUPFAM" id="SSF55048">
    <property type="entry name" value="Probable ACP-binding domain of malonyl-CoA ACP transacylase"/>
    <property type="match status" value="1"/>
</dbReference>
<dbReference type="InterPro" id="IPR040097">
    <property type="entry name" value="FAAL/FAAC"/>
</dbReference>
<dbReference type="SUPFAM" id="SSF51735">
    <property type="entry name" value="NAD(P)-binding Rossmann-fold domains"/>
    <property type="match status" value="2"/>
</dbReference>
<dbReference type="PANTHER" id="PTHR43775">
    <property type="entry name" value="FATTY ACID SYNTHASE"/>
    <property type="match status" value="1"/>
</dbReference>
<dbReference type="InterPro" id="IPR057326">
    <property type="entry name" value="KR_dom"/>
</dbReference>
<dbReference type="InterPro" id="IPR013968">
    <property type="entry name" value="PKS_KR"/>
</dbReference>
<dbReference type="RefSeq" id="WP_311039225.1">
    <property type="nucleotide sequence ID" value="NZ_CP117522.1"/>
</dbReference>
<dbReference type="InterPro" id="IPR020845">
    <property type="entry name" value="AMP-binding_CS"/>
</dbReference>
<dbReference type="PANTHER" id="PTHR43775:SF51">
    <property type="entry name" value="INACTIVE PHENOLPHTHIOCEROL SYNTHESIS POLYKETIDE SYNTHASE TYPE I PKS1-RELATED"/>
    <property type="match status" value="1"/>
</dbReference>
<dbReference type="Gene3D" id="3.10.129.110">
    <property type="entry name" value="Polyketide synthase dehydratase"/>
    <property type="match status" value="1"/>
</dbReference>
<dbReference type="InterPro" id="IPR014031">
    <property type="entry name" value="Ketoacyl_synth_C"/>
</dbReference>
<dbReference type="InterPro" id="IPR049551">
    <property type="entry name" value="PKS_DH_C"/>
</dbReference>
<dbReference type="Pfam" id="PF02801">
    <property type="entry name" value="Ketoacyl-synt_C"/>
    <property type="match status" value="1"/>
</dbReference>
<dbReference type="SUPFAM" id="SSF52151">
    <property type="entry name" value="FabD/lysophospholipase-like"/>
    <property type="match status" value="1"/>
</dbReference>
<dbReference type="InterPro" id="IPR001227">
    <property type="entry name" value="Ac_transferase_dom_sf"/>
</dbReference>
<feature type="active site" description="Proton donor; for dehydratase activity" evidence="9">
    <location>
        <position position="1845"/>
    </location>
</feature>
<evidence type="ECO:0000259" key="12">
    <source>
        <dbReference type="PROSITE" id="PS52004"/>
    </source>
</evidence>
<dbReference type="Pfam" id="PF00109">
    <property type="entry name" value="ketoacyl-synt"/>
    <property type="match status" value="1"/>
</dbReference>
<feature type="domain" description="Carrier" evidence="11">
    <location>
        <begin position="635"/>
        <end position="712"/>
    </location>
</feature>
<keyword evidence="15" id="KW-1185">Reference proteome</keyword>
<dbReference type="InterPro" id="IPR042099">
    <property type="entry name" value="ANL_N_sf"/>
</dbReference>
<dbReference type="CDD" id="cd08956">
    <property type="entry name" value="KR_3_FAS_SDR_x"/>
    <property type="match status" value="1"/>
</dbReference>
<comment type="pathway">
    <text evidence="1">Antibiotic biosynthesis.</text>
</comment>
<gene>
    <name evidence="14" type="ORF">PS467_38865</name>
</gene>
<feature type="compositionally biased region" description="Low complexity" evidence="10">
    <location>
        <begin position="2083"/>
        <end position="2098"/>
    </location>
</feature>
<dbReference type="EMBL" id="CP117522">
    <property type="protein sequence ID" value="WNF00876.1"/>
    <property type="molecule type" value="Genomic_DNA"/>
</dbReference>
<feature type="domain" description="PKS/mFAS DH" evidence="13">
    <location>
        <begin position="1646"/>
        <end position="1923"/>
    </location>
</feature>
<dbReference type="InterPro" id="IPR014043">
    <property type="entry name" value="Acyl_transferase_dom"/>
</dbReference>
<dbReference type="InterPro" id="IPR036736">
    <property type="entry name" value="ACP-like_sf"/>
</dbReference>
<dbReference type="InterPro" id="IPR020841">
    <property type="entry name" value="PKS_Beta-ketoAc_synthase_dom"/>
</dbReference>
<dbReference type="InterPro" id="IPR016036">
    <property type="entry name" value="Malonyl_transacylase_ACP-bd"/>
</dbReference>
<evidence type="ECO:0000313" key="15">
    <source>
        <dbReference type="Proteomes" id="UP001305606"/>
    </source>
</evidence>
<keyword evidence="3" id="KW-0597">Phosphoprotein</keyword>
<evidence type="ECO:0000256" key="3">
    <source>
        <dbReference type="ARBA" id="ARBA00022553"/>
    </source>
</evidence>
<feature type="region of interest" description="Disordered" evidence="10">
    <location>
        <begin position="490"/>
        <end position="525"/>
    </location>
</feature>
<keyword evidence="7" id="KW-0511">Multifunctional enzyme</keyword>
<evidence type="ECO:0000256" key="5">
    <source>
        <dbReference type="ARBA" id="ARBA00022737"/>
    </source>
</evidence>
<dbReference type="SMART" id="SM00827">
    <property type="entry name" value="PKS_AT"/>
    <property type="match status" value="1"/>
</dbReference>
<dbReference type="PROSITE" id="PS00455">
    <property type="entry name" value="AMP_BINDING"/>
    <property type="match status" value="1"/>
</dbReference>
<protein>
    <submittedName>
        <fullName evidence="14">SDR family NAD(P)-dependent oxidoreductase</fullName>
    </submittedName>
</protein>
<sequence length="2545" mass="266567">MHGSYVDLLRLRESEQPEAHVYRFLESGEVDGDITEMSYRELATRARAIAATLQERGFAGRHALLLYPPGLEFTGGFFGCLFGGVVAVPVPLPEFHQLDRSLRRLKRIIADAGIAVVLTTRLVADGLAAVIHEMPELAALEWIATDDIADERQTAWRDPGVGPDSTAFLQYTSGSTSEPRGVIVSHRNLLHNQRATAEGMGHTPELVASWEGDLIGSWLPVYHDMGLIGPVLHTVYVGSSAVLMSPLHFLQQPRRWPAMVSAFGVRCSGAPNFGYELCVRRATPESVAGLDLSRWRVAANGAEPVRAGTLRRFADTFAPAGFRPASLLPVYGLAEATLTVTAGSGGGLDRAPTILRAGPGQPEWVSSGRPAEGTTVLIADPERCTECPEGTVGEIWVTGGSVAGGYHGDAEKTRETFDGRLDDGRGGFLRTGDLGFLRDGELFVTGRRKDLLIIDGKNHYPQDVELTVESAHPAVRAGCVAVFSVERGDGEVGDGGNDVGGDGDGGNDGGGNDGGSGGDGGGGEVPVVVAEVKTTDHAELDAVEDAVRSAVGAQHGLAVRAVVLIPPRTIFKTSSGKIQRQATRAAYLAGELTAVERAAPDTPVEQAPAAHHAATPDQAPAEHTSPAPPSRNPVPTVASIRDWLVAAVARDTGTDPARIDLDRPIAEFGLGSRGLVELTVRLSEFVGRELEPSLVFEHPSISAVATALGTAGTTGSATERVPADSEVAIISMACRFPGGADNPEALWKLLADGVDAVQAVPEERWDTTGLHDTDPDAPGKTYTLQGGFLTGVDRFDAPFFGISAHEAAAMDPQQRLLLQASWEAIERAGIDPRRLAGTATGVYIGLYDSGYLAGADLDQMNGHVGTGNAGSVASGRIAYTLGLRGPALTVDTACSSSLVALHLAARAVAAGECELALAGGASVMATPRAHVEFSRLRGLSASGRCRPFSNDADGVVWAEGCGLVLLKRLDAALRDGDPVLAVVCGSAVNQDGRSQGLSAPNGLAQEQVIRAALASAGLEPQDIDYVETHGTGTPLGDPIEARALARVFGPGRAADRPLAIGSLKSNLGHTQAAAGIGGVIKTVLALRHELLPASLHADHLTPHIDWATAGLTVQRDPAPWPSGRGTRRTRRAGVSAFGISGTNAHVVLEEPPVRGHLPTDSADSPDSAASAVSEPLLIPVSARTRTALSGQAERLLAFLQTASDETASDETTPDDITSHLSLPALARSLATRRTHFEHRAVVRARTADELRAGLAGLAGGDTAPNLVTGSAPALSSGKVAFVFPGQGAQWASMALDLLACSAPFRAELAKADAAIRRYTGWSATAVLRGEADAPELTGDDVVQPVLFAVMVSLAAHWRERGVAPDAVIGHSQGEIAAAYVSGALGLSDAAAVVVLRSRALPRIAGAGAMAVVGLPADELRSRLGGAVAVAAVNGPRTTVVAGDRAAVTDLLATLDGEQVFHRMLDVDYASHTEHVASLRESLAADLAGITARPGPIAWYSTVLAEAVTGAVLDDGYWYRNLREPVRFAETVTRMIADGYRFFVEMSPHPSLVTAVHSVAEDNGREVVAVGSLRREEDGPACLDRAQAELYIGGLEPDWARLLGTDDGGGRGDAFPDLPTYAWDDHAYWTTPRPGTTGLPGFGRTGHPFLTTVVPNPATGAVTLAGALALDRQPWLADHAVEDTVLLPGTAFVELALVAGDEVGCDAVRELVMREPLSLSPGTEIALQVVVGPSDDAGDRPVSIHACGDGERTWTEHARGTLSHADDSGAGTSGSETMAWPPADAVAVDLTDGYERLAALGYQYGPTFMGLRAAWRLGDDLYADVALPDDVRDSATAHLLHPALFDAALHALALQAGPVPDDTIPLPFSWSRVTVRSAGAVALRAHLAPIGDEQVRITLTEADGALVAQVDTLELRKTPLSRLVTPTRPHDSWYVVDWVPLPVPDEAYEPPRSPSETPALLLRRSTEPEPADRLPATAESEVSAVLDQVKARLAAEDDNEPPLAVVTSQAIAVDGHETDLDLCHAPVWGLLRSAQTEHPGRIVLVDVDDWADAPIAIATATAAVNDEPQLALRRGRFFAPRLAAATPEQKTEQATEQQTGQGGEQGQGTRPRLSDGTVLITGGTGSLGSLVARHLVSAYGVRNLLLVSRQGRSAAGAEALVTELEEKGASVRVAACDAADRAALAAVLDELPAAQPLTAVIHTAGVLADAVFLSTTPRNLAATFRAKVATAWNLHELTKDQNLSAFVLFSSAAGVLGSPGQAGYAAANTFLDALAQHRRHLGLPGSSLAWGVWEQSDGMTASLREGRLSRIGRGGMIALSPDHGLALLDSALSTEPVLAVPARLRLDALARSETIPSVLRGLVRGRARRSADGGRAARSALLRRLEGVSEVRRDAVVLELVRTHVAAVLGRAGAEDIAPDRAFQDLGFDSLTAVELRNRLKNATGLTLSATVVFDYPTPDALAKYIATNLPGQPDAPAASVAADSDVWSVIRAIPLADLRDSGLLDKLLLLAEASEERQAKAKANDDLIDSMGADDLVALALSQGE</sequence>
<dbReference type="Pfam" id="PF16197">
    <property type="entry name" value="KAsynt_C_assoc"/>
    <property type="match status" value="1"/>
</dbReference>
<dbReference type="PROSITE" id="PS00606">
    <property type="entry name" value="KS3_1"/>
    <property type="match status" value="1"/>
</dbReference>
<feature type="region of interest" description="N-terminal hotdog fold" evidence="9">
    <location>
        <begin position="1646"/>
        <end position="1768"/>
    </location>
</feature>
<feature type="domain" description="Carrier" evidence="11">
    <location>
        <begin position="2394"/>
        <end position="2469"/>
    </location>
</feature>
<evidence type="ECO:0000313" key="14">
    <source>
        <dbReference type="EMBL" id="WNF00876.1"/>
    </source>
</evidence>
<dbReference type="SUPFAM" id="SSF56801">
    <property type="entry name" value="Acetyl-CoA synthetase-like"/>
    <property type="match status" value="1"/>
</dbReference>
<dbReference type="InterPro" id="IPR006162">
    <property type="entry name" value="Ppantetheine_attach_site"/>
</dbReference>
<evidence type="ECO:0000256" key="10">
    <source>
        <dbReference type="SAM" id="MobiDB-lite"/>
    </source>
</evidence>
<organism evidence="14 15">
    <name type="scientific">Streptomyces luomodiensis</name>
    <dbReference type="NCBI Taxonomy" id="3026192"/>
    <lineage>
        <taxon>Bacteria</taxon>
        <taxon>Bacillati</taxon>
        <taxon>Actinomycetota</taxon>
        <taxon>Actinomycetes</taxon>
        <taxon>Kitasatosporales</taxon>
        <taxon>Streptomycetaceae</taxon>
        <taxon>Streptomyces</taxon>
    </lineage>
</organism>
<dbReference type="InterPro" id="IPR018201">
    <property type="entry name" value="Ketoacyl_synth_AS"/>
</dbReference>
<evidence type="ECO:0000256" key="6">
    <source>
        <dbReference type="ARBA" id="ARBA00023194"/>
    </source>
</evidence>
<feature type="active site" description="Proton acceptor; for dehydratase activity" evidence="9">
    <location>
        <position position="1678"/>
    </location>
</feature>
<proteinExistence type="predicted"/>
<dbReference type="InterPro" id="IPR049552">
    <property type="entry name" value="PKS_DH_N"/>
</dbReference>
<dbReference type="InterPro" id="IPR014030">
    <property type="entry name" value="Ketoacyl_synth_N"/>
</dbReference>
<dbReference type="SMART" id="SM00823">
    <property type="entry name" value="PKS_PP"/>
    <property type="match status" value="2"/>
</dbReference>
<dbReference type="Gene3D" id="3.40.50.720">
    <property type="entry name" value="NAD(P)-binding Rossmann-like Domain"/>
    <property type="match status" value="1"/>
</dbReference>
<evidence type="ECO:0000259" key="13">
    <source>
        <dbReference type="PROSITE" id="PS52019"/>
    </source>
</evidence>
<dbReference type="InterPro" id="IPR049900">
    <property type="entry name" value="PKS_mFAS_DH"/>
</dbReference>
<dbReference type="InterPro" id="IPR042104">
    <property type="entry name" value="PKS_dehydratase_sf"/>
</dbReference>
<keyword evidence="8" id="KW-0012">Acyltransferase</keyword>
<feature type="compositionally biased region" description="Gly residues" evidence="10">
    <location>
        <begin position="493"/>
        <end position="524"/>
    </location>
</feature>
<dbReference type="InterPro" id="IPR055123">
    <property type="entry name" value="SpnB-like_Rossmann"/>
</dbReference>
<dbReference type="SMART" id="SM00822">
    <property type="entry name" value="PKS_KR"/>
    <property type="match status" value="1"/>
</dbReference>
<dbReference type="Pfam" id="PF21089">
    <property type="entry name" value="PKS_DH_N"/>
    <property type="match status" value="1"/>
</dbReference>
<keyword evidence="6" id="KW-0045">Antibiotic biosynthesis</keyword>
<dbReference type="PROSITE" id="PS00012">
    <property type="entry name" value="PHOSPHOPANTETHEINE"/>
    <property type="match status" value="1"/>
</dbReference>
<dbReference type="InterPro" id="IPR000873">
    <property type="entry name" value="AMP-dep_synth/lig_dom"/>
</dbReference>
<dbReference type="Pfam" id="PF00501">
    <property type="entry name" value="AMP-binding"/>
    <property type="match status" value="1"/>
</dbReference>
<evidence type="ECO:0000256" key="7">
    <source>
        <dbReference type="ARBA" id="ARBA00023268"/>
    </source>
</evidence>
<dbReference type="Pfam" id="PF00550">
    <property type="entry name" value="PP-binding"/>
    <property type="match status" value="2"/>
</dbReference>
<dbReference type="Proteomes" id="UP001305606">
    <property type="component" value="Chromosome"/>
</dbReference>
<dbReference type="InterPro" id="IPR016039">
    <property type="entry name" value="Thiolase-like"/>
</dbReference>
<dbReference type="Gene3D" id="3.30.70.3290">
    <property type="match status" value="1"/>
</dbReference>
<dbReference type="PROSITE" id="PS50075">
    <property type="entry name" value="CARRIER"/>
    <property type="match status" value="2"/>
</dbReference>
<dbReference type="SMART" id="SM01294">
    <property type="entry name" value="PKS_PP_betabranch"/>
    <property type="match status" value="1"/>
</dbReference>
<dbReference type="InterPro" id="IPR020806">
    <property type="entry name" value="PKS_PP-bd"/>
</dbReference>
<evidence type="ECO:0000256" key="1">
    <source>
        <dbReference type="ARBA" id="ARBA00004792"/>
    </source>
</evidence>
<keyword evidence="5" id="KW-0677">Repeat</keyword>
<evidence type="ECO:0000256" key="8">
    <source>
        <dbReference type="ARBA" id="ARBA00023315"/>
    </source>
</evidence>
<dbReference type="CDD" id="cd05931">
    <property type="entry name" value="FAAL"/>
    <property type="match status" value="1"/>
</dbReference>
<dbReference type="Pfam" id="PF14765">
    <property type="entry name" value="PS-DH"/>
    <property type="match status" value="1"/>
</dbReference>
<evidence type="ECO:0000259" key="11">
    <source>
        <dbReference type="PROSITE" id="PS50075"/>
    </source>
</evidence>